<feature type="domain" description="DUF1206" evidence="2">
    <location>
        <begin position="108"/>
        <end position="174"/>
    </location>
</feature>
<dbReference type="EMBL" id="MWSK01000004">
    <property type="protein sequence ID" value="OXS78055.1"/>
    <property type="molecule type" value="Genomic_DNA"/>
</dbReference>
<feature type="domain" description="DUF1206" evidence="2">
    <location>
        <begin position="200"/>
        <end position="268"/>
    </location>
</feature>
<feature type="transmembrane region" description="Helical" evidence="1">
    <location>
        <begin position="202"/>
        <end position="223"/>
    </location>
</feature>
<dbReference type="OrthoDB" id="5702018at2"/>
<dbReference type="Proteomes" id="UP000186385">
    <property type="component" value="Unassembled WGS sequence"/>
</dbReference>
<feature type="transmembrane region" description="Helical" evidence="1">
    <location>
        <begin position="149"/>
        <end position="170"/>
    </location>
</feature>
<evidence type="ECO:0000259" key="2">
    <source>
        <dbReference type="Pfam" id="PF06724"/>
    </source>
</evidence>
<proteinExistence type="predicted"/>
<dbReference type="Pfam" id="PF06724">
    <property type="entry name" value="DUF1206"/>
    <property type="match status" value="3"/>
</dbReference>
<evidence type="ECO:0000313" key="4">
    <source>
        <dbReference type="EMBL" id="SIQ94596.1"/>
    </source>
</evidence>
<keyword evidence="6" id="KW-1185">Reference proteome</keyword>
<dbReference type="AlphaFoldDB" id="A0A1N6WX40"/>
<reference evidence="4 5" key="1">
    <citation type="submission" date="2017-01" db="EMBL/GenBank/DDBJ databases">
        <authorList>
            <person name="Mah S.A."/>
            <person name="Swanson W.J."/>
            <person name="Moy G.W."/>
            <person name="Vacquier V.D."/>
        </authorList>
    </citation>
    <scope>NUCLEOTIDE SEQUENCE [LARGE SCALE GENOMIC DNA]</scope>
    <source>
        <strain evidence="4 5">NIO-1016</strain>
    </source>
</reference>
<name>A0A1N6WX40_9BACI</name>
<reference evidence="3" key="3">
    <citation type="submission" date="2017-03" db="EMBL/GenBank/DDBJ databases">
        <authorList>
            <person name="Dastager S.G."/>
            <person name="Neurgaonkar P.S."/>
            <person name="Dharne M.S."/>
        </authorList>
    </citation>
    <scope>NUCLEOTIDE SEQUENCE</scope>
    <source>
        <strain evidence="3">DSM 25145</strain>
    </source>
</reference>
<keyword evidence="1" id="KW-0812">Transmembrane</keyword>
<feature type="transmembrane region" description="Helical" evidence="1">
    <location>
        <begin position="30"/>
        <end position="49"/>
    </location>
</feature>
<evidence type="ECO:0000313" key="3">
    <source>
        <dbReference type="EMBL" id="OXS78055.1"/>
    </source>
</evidence>
<accession>A0A1N6WX40</accession>
<organism evidence="4 5">
    <name type="scientific">Domibacillus enclensis</name>
    <dbReference type="NCBI Taxonomy" id="1017273"/>
    <lineage>
        <taxon>Bacteria</taxon>
        <taxon>Bacillati</taxon>
        <taxon>Bacillota</taxon>
        <taxon>Bacilli</taxon>
        <taxon>Bacillales</taxon>
        <taxon>Bacillaceae</taxon>
        <taxon>Domibacillus</taxon>
    </lineage>
</organism>
<protein>
    <recommendedName>
        <fullName evidence="2">DUF1206 domain-containing protein</fullName>
    </recommendedName>
</protein>
<feature type="transmembrane region" description="Helical" evidence="1">
    <location>
        <begin position="107"/>
        <end position="129"/>
    </location>
</feature>
<dbReference type="Proteomes" id="UP000215545">
    <property type="component" value="Unassembled WGS sequence"/>
</dbReference>
<keyword evidence="1" id="KW-0472">Membrane</keyword>
<keyword evidence="1" id="KW-1133">Transmembrane helix</keyword>
<evidence type="ECO:0000256" key="1">
    <source>
        <dbReference type="SAM" id="Phobius"/>
    </source>
</evidence>
<evidence type="ECO:0000313" key="6">
    <source>
        <dbReference type="Proteomes" id="UP000215545"/>
    </source>
</evidence>
<sequence>MSTKGEVLSKAHDAKPWVRRFGRLGHMAKGAVYALVGIYALMAAAGVGGGTTDTSGALSTVAHEPFGKVLLWLIGIGLIGYVMWELVKTILDVEHEGTDAKGILKRIAYAVSAVIYGSLAVTAFNLAMSAGGGGSSEKTISAKLLAQPFGQWIVGLIGLIILVYGIIELYKGAKEKFMKYFKTHEMNEKELKLAKNAGKAGLIARGIVLAMMGFFFIRTAITANPDESKGLDGALAELASQPFGQILLGLAAAGLILYGIYEVIRGRYQRMDFGQK</sequence>
<dbReference type="STRING" id="1017273.SAMN05443094_104303"/>
<dbReference type="EMBL" id="FTLX01000004">
    <property type="protein sequence ID" value="SIQ94596.1"/>
    <property type="molecule type" value="Genomic_DNA"/>
</dbReference>
<feature type="transmembrane region" description="Helical" evidence="1">
    <location>
        <begin position="243"/>
        <end position="261"/>
    </location>
</feature>
<reference evidence="6" key="2">
    <citation type="submission" date="2017-03" db="EMBL/GenBank/DDBJ databases">
        <title>Bacillus sp. V-88(T) DSM27956, whole genome shotgun sequencing project.</title>
        <authorList>
            <person name="Dastager S.G."/>
            <person name="Neurgaonkar P.S."/>
            <person name="Dharne M.S."/>
        </authorList>
    </citation>
    <scope>NUCLEOTIDE SEQUENCE [LARGE SCALE GENOMIC DNA]</scope>
    <source>
        <strain evidence="6">DSM 25145</strain>
    </source>
</reference>
<evidence type="ECO:0000313" key="5">
    <source>
        <dbReference type="Proteomes" id="UP000186385"/>
    </source>
</evidence>
<dbReference type="InterPro" id="IPR009597">
    <property type="entry name" value="DUF1206"/>
</dbReference>
<feature type="domain" description="DUF1206" evidence="2">
    <location>
        <begin position="24"/>
        <end position="90"/>
    </location>
</feature>
<dbReference type="RefSeq" id="WP_045852159.1">
    <property type="nucleotide sequence ID" value="NZ_FTLX01000004.1"/>
</dbReference>
<gene>
    <name evidence="3" type="ORF">B1B05_10675</name>
    <name evidence="4" type="ORF">SAMN05443094_104303</name>
</gene>
<feature type="transmembrane region" description="Helical" evidence="1">
    <location>
        <begin position="69"/>
        <end position="87"/>
    </location>
</feature>